<feature type="region of interest" description="Disordered" evidence="1">
    <location>
        <begin position="320"/>
        <end position="345"/>
    </location>
</feature>
<name>A0A0W0FL44_MONRR</name>
<feature type="transmembrane region" description="Helical" evidence="2">
    <location>
        <begin position="107"/>
        <end position="131"/>
    </location>
</feature>
<evidence type="ECO:0000256" key="1">
    <source>
        <dbReference type="SAM" id="MobiDB-lite"/>
    </source>
</evidence>
<protein>
    <submittedName>
        <fullName evidence="3">Uncharacterized protein</fullName>
    </submittedName>
</protein>
<dbReference type="AlphaFoldDB" id="A0A0W0FL44"/>
<keyword evidence="2" id="KW-0812">Transmembrane</keyword>
<feature type="transmembrane region" description="Helical" evidence="2">
    <location>
        <begin position="262"/>
        <end position="283"/>
    </location>
</feature>
<feature type="transmembrane region" description="Helical" evidence="2">
    <location>
        <begin position="191"/>
        <end position="214"/>
    </location>
</feature>
<evidence type="ECO:0000313" key="4">
    <source>
        <dbReference type="Proteomes" id="UP000054988"/>
    </source>
</evidence>
<proteinExistence type="predicted"/>
<dbReference type="Proteomes" id="UP000054988">
    <property type="component" value="Unassembled WGS sequence"/>
</dbReference>
<evidence type="ECO:0000313" key="3">
    <source>
        <dbReference type="EMBL" id="KTB36978.1"/>
    </source>
</evidence>
<feature type="transmembrane region" description="Helical" evidence="2">
    <location>
        <begin position="234"/>
        <end position="256"/>
    </location>
</feature>
<feature type="transmembrane region" description="Helical" evidence="2">
    <location>
        <begin position="58"/>
        <end position="87"/>
    </location>
</feature>
<feature type="transmembrane region" description="Helical" evidence="2">
    <location>
        <begin position="24"/>
        <end position="46"/>
    </location>
</feature>
<evidence type="ECO:0000256" key="2">
    <source>
        <dbReference type="SAM" id="Phobius"/>
    </source>
</evidence>
<dbReference type="EMBL" id="LATX01001871">
    <property type="protein sequence ID" value="KTB36978.1"/>
    <property type="molecule type" value="Genomic_DNA"/>
</dbReference>
<keyword evidence="2" id="KW-1133">Transmembrane helix</keyword>
<comment type="caution">
    <text evidence="3">The sequence shown here is derived from an EMBL/GenBank/DDBJ whole genome shotgun (WGS) entry which is preliminary data.</text>
</comment>
<sequence>MSSSITYSSIFSVQSIVIGPATTFGLTLFVTGFYTLLYGLSTYFIIKRQCILNKKLHLAWTTAAFFISSLGALTKASTAIVDATFYYEAVRTRDLGPLEAYSSGSKSQTAMLTLTYVCYIIANCIADAILIQRCYILYGSRKAFLVFLIFLSFSTNAIGIIAAGIRLKAQTSNLINPLNWALFLRGTNLQLGYYCTNAAVNSCFTLLLAGRIWWMGQQAGATLGSATDQRYRTVAAIILESGIIYPIILIVQVALTENTSKIGIPVDFTAIAILMAGIAPTLINVRISIGKSVESTVYQDDSAAGHNSDAGRLGSLRLKHAGSSQTMSEKTGDVEQQGHGSPQFN</sequence>
<keyword evidence="2" id="KW-0472">Membrane</keyword>
<gene>
    <name evidence="3" type="ORF">WG66_10434</name>
</gene>
<reference evidence="3 4" key="1">
    <citation type="submission" date="2015-12" db="EMBL/GenBank/DDBJ databases">
        <title>Draft genome sequence of Moniliophthora roreri, the causal agent of frosty pod rot of cacao.</title>
        <authorList>
            <person name="Aime M.C."/>
            <person name="Diaz-Valderrama J.R."/>
            <person name="Kijpornyongpan T."/>
            <person name="Phillips-Mora W."/>
        </authorList>
    </citation>
    <scope>NUCLEOTIDE SEQUENCE [LARGE SCALE GENOMIC DNA]</scope>
    <source>
        <strain evidence="3 4">MCA 2952</strain>
    </source>
</reference>
<accession>A0A0W0FL44</accession>
<feature type="transmembrane region" description="Helical" evidence="2">
    <location>
        <begin position="143"/>
        <end position="165"/>
    </location>
</feature>
<organism evidence="3 4">
    <name type="scientific">Moniliophthora roreri</name>
    <name type="common">Frosty pod rot fungus</name>
    <name type="synonym">Monilia roreri</name>
    <dbReference type="NCBI Taxonomy" id="221103"/>
    <lineage>
        <taxon>Eukaryota</taxon>
        <taxon>Fungi</taxon>
        <taxon>Dikarya</taxon>
        <taxon>Basidiomycota</taxon>
        <taxon>Agaricomycotina</taxon>
        <taxon>Agaricomycetes</taxon>
        <taxon>Agaricomycetidae</taxon>
        <taxon>Agaricales</taxon>
        <taxon>Marasmiineae</taxon>
        <taxon>Marasmiaceae</taxon>
        <taxon>Moniliophthora</taxon>
    </lineage>
</organism>